<keyword evidence="1" id="KW-0378">Hydrolase</keyword>
<dbReference type="InterPro" id="IPR001087">
    <property type="entry name" value="GDSL"/>
</dbReference>
<dbReference type="Proteomes" id="UP001172155">
    <property type="component" value="Unassembled WGS sequence"/>
</dbReference>
<dbReference type="CDD" id="cd01846">
    <property type="entry name" value="fatty_acyltransferase_like"/>
    <property type="match status" value="1"/>
</dbReference>
<dbReference type="EMBL" id="JAUKUD010000005">
    <property type="protein sequence ID" value="KAK0744161.1"/>
    <property type="molecule type" value="Genomic_DNA"/>
</dbReference>
<keyword evidence="2" id="KW-0732">Signal</keyword>
<gene>
    <name evidence="3" type="ORF">B0T18DRAFT_439788</name>
</gene>
<reference evidence="3" key="1">
    <citation type="submission" date="2023-06" db="EMBL/GenBank/DDBJ databases">
        <title>Genome-scale phylogeny and comparative genomics of the fungal order Sordariales.</title>
        <authorList>
            <consortium name="Lawrence Berkeley National Laboratory"/>
            <person name="Hensen N."/>
            <person name="Bonometti L."/>
            <person name="Westerberg I."/>
            <person name="Brannstrom I.O."/>
            <person name="Guillou S."/>
            <person name="Cros-Aarteil S."/>
            <person name="Calhoun S."/>
            <person name="Haridas S."/>
            <person name="Kuo A."/>
            <person name="Mondo S."/>
            <person name="Pangilinan J."/>
            <person name="Riley R."/>
            <person name="LaButti K."/>
            <person name="Andreopoulos B."/>
            <person name="Lipzen A."/>
            <person name="Chen C."/>
            <person name="Yanf M."/>
            <person name="Daum C."/>
            <person name="Ng V."/>
            <person name="Clum A."/>
            <person name="Steindorff A."/>
            <person name="Ohm R."/>
            <person name="Martin F."/>
            <person name="Silar P."/>
            <person name="Natvig D."/>
            <person name="Lalanne C."/>
            <person name="Gautier V."/>
            <person name="Ament-velasquez S.L."/>
            <person name="Kruys A."/>
            <person name="Hutchinson M.I."/>
            <person name="Powell A.J."/>
            <person name="Barry K."/>
            <person name="Miller A.N."/>
            <person name="Grigoriev I.V."/>
            <person name="Debuchy R."/>
            <person name="Gladieux P."/>
            <person name="Thoren M.H."/>
            <person name="Johannesson H."/>
        </authorList>
    </citation>
    <scope>NUCLEOTIDE SEQUENCE</scope>
    <source>
        <strain evidence="3">SMH3187-1</strain>
    </source>
</reference>
<keyword evidence="4" id="KW-1185">Reference proteome</keyword>
<feature type="signal peptide" evidence="2">
    <location>
        <begin position="1"/>
        <end position="15"/>
    </location>
</feature>
<evidence type="ECO:0000313" key="4">
    <source>
        <dbReference type="Proteomes" id="UP001172155"/>
    </source>
</evidence>
<dbReference type="Gene3D" id="3.40.50.1110">
    <property type="entry name" value="SGNH hydrolase"/>
    <property type="match status" value="1"/>
</dbReference>
<evidence type="ECO:0000256" key="1">
    <source>
        <dbReference type="ARBA" id="ARBA00022801"/>
    </source>
</evidence>
<proteinExistence type="predicted"/>
<evidence type="ECO:0008006" key="5">
    <source>
        <dbReference type="Google" id="ProtNLM"/>
    </source>
</evidence>
<organism evidence="3 4">
    <name type="scientific">Schizothecium vesticola</name>
    <dbReference type="NCBI Taxonomy" id="314040"/>
    <lineage>
        <taxon>Eukaryota</taxon>
        <taxon>Fungi</taxon>
        <taxon>Dikarya</taxon>
        <taxon>Ascomycota</taxon>
        <taxon>Pezizomycotina</taxon>
        <taxon>Sordariomycetes</taxon>
        <taxon>Sordariomycetidae</taxon>
        <taxon>Sordariales</taxon>
        <taxon>Schizotheciaceae</taxon>
        <taxon>Schizothecium</taxon>
    </lineage>
</organism>
<dbReference type="PANTHER" id="PTHR45648">
    <property type="entry name" value="GDSL LIPASE/ACYLHYDROLASE FAMILY PROTEIN (AFU_ORTHOLOGUE AFUA_4G14700)"/>
    <property type="match status" value="1"/>
</dbReference>
<dbReference type="AlphaFoldDB" id="A0AA40ERF8"/>
<protein>
    <recommendedName>
        <fullName evidence="5">Acetyl esterase</fullName>
    </recommendedName>
</protein>
<dbReference type="Pfam" id="PF00657">
    <property type="entry name" value="Lipase_GDSL"/>
    <property type="match status" value="1"/>
</dbReference>
<feature type="chain" id="PRO_5041227517" description="Acetyl esterase" evidence="2">
    <location>
        <begin position="16"/>
        <end position="356"/>
    </location>
</feature>
<dbReference type="InterPro" id="IPR051058">
    <property type="entry name" value="GDSL_Est/Lipase"/>
</dbReference>
<dbReference type="SUPFAM" id="SSF52266">
    <property type="entry name" value="SGNH hydrolase"/>
    <property type="match status" value="1"/>
</dbReference>
<sequence>MLFLSLLAGAAVVAASKGDKCPGGKCAVTTDSFVNLVTFGDSYTDNGRLGYYINNNGTAPPPGQLHKESNKTASGGLTWAQFVANESGAKLYDYAVSGATCSNNIISRYFSNIKRSFPAVLEDEIPSFQADVSSKTLYPDRTADNTVYSVWIGTNDLGFGAFLSDSQAPGTTITDYVHCVWSVFDAIYKTGGRRFVLINNVPLELLPLYAEPQNGGTLDSQFWGNKTLYNATEYSFKIKQYSTTANALFDFGTAFQVKLKNRWPGAVVDIFDVHSLVTDIIKAPQQFLDAPFNTTGYFRHCQAANNGVCTDLTAVGPKSGFLWYDELHPSEKTDSVVAKHFRDVVAGKSKYGFRLS</sequence>
<dbReference type="InterPro" id="IPR036514">
    <property type="entry name" value="SGNH_hydro_sf"/>
</dbReference>
<accession>A0AA40ERF8</accession>
<evidence type="ECO:0000256" key="2">
    <source>
        <dbReference type="SAM" id="SignalP"/>
    </source>
</evidence>
<dbReference type="GO" id="GO:0016788">
    <property type="term" value="F:hydrolase activity, acting on ester bonds"/>
    <property type="evidence" value="ECO:0007669"/>
    <property type="project" value="InterPro"/>
</dbReference>
<name>A0AA40ERF8_9PEZI</name>
<comment type="caution">
    <text evidence="3">The sequence shown here is derived from an EMBL/GenBank/DDBJ whole genome shotgun (WGS) entry which is preliminary data.</text>
</comment>
<dbReference type="PANTHER" id="PTHR45648:SF22">
    <property type="entry name" value="GDSL LIPASE_ACYLHYDROLASE FAMILY PROTEIN (AFU_ORTHOLOGUE AFUA_4G14700)"/>
    <property type="match status" value="1"/>
</dbReference>
<evidence type="ECO:0000313" key="3">
    <source>
        <dbReference type="EMBL" id="KAK0744161.1"/>
    </source>
</evidence>